<evidence type="ECO:0000256" key="34">
    <source>
        <dbReference type="ARBA" id="ARBA00050429"/>
    </source>
</evidence>
<comment type="catalytic activity">
    <reaction evidence="34">
        <text>1-(9Z-octadecenoyl)-2-hexadecanoyl-sn-glycerol + ATP = 1-(9Z)-octadecenoyl-2-hexadecanoyl-sn-glycero-3-phosphate + ADP + H(+)</text>
        <dbReference type="Rhea" id="RHEA:43420"/>
        <dbReference type="ChEBI" id="CHEBI:15378"/>
        <dbReference type="ChEBI" id="CHEBI:30616"/>
        <dbReference type="ChEBI" id="CHEBI:74551"/>
        <dbReference type="ChEBI" id="CHEBI:75447"/>
        <dbReference type="ChEBI" id="CHEBI:456216"/>
    </reaction>
    <physiologicalReaction direction="left-to-right" evidence="34">
        <dbReference type="Rhea" id="RHEA:43421"/>
    </physiologicalReaction>
</comment>
<name>A0A669BM09_ORENI</name>
<reference evidence="46" key="3">
    <citation type="submission" date="2025-09" db="UniProtKB">
        <authorList>
            <consortium name="Ensembl"/>
        </authorList>
    </citation>
    <scope>IDENTIFICATION</scope>
</reference>
<keyword evidence="20" id="KW-0472">Membrane</keyword>
<gene>
    <name evidence="46" type="primary">DGKZ</name>
</gene>
<dbReference type="GO" id="GO:0047649">
    <property type="term" value="F:alkylglycerol kinase activity"/>
    <property type="evidence" value="ECO:0007669"/>
    <property type="project" value="UniProtKB-EC"/>
</dbReference>
<feature type="domain" description="DAGKc" evidence="45">
    <location>
        <begin position="578"/>
        <end position="712"/>
    </location>
</feature>
<reference evidence="47" key="1">
    <citation type="submission" date="2012-01" db="EMBL/GenBank/DDBJ databases">
        <title>The Genome Sequence of Oreochromis niloticus (Nile Tilapia).</title>
        <authorList>
            <consortium name="Broad Institute Genome Assembly Team"/>
            <consortium name="Broad Institute Sequencing Platform"/>
            <person name="Di Palma F."/>
            <person name="Johnson J."/>
            <person name="Lander E.S."/>
            <person name="Lindblad-Toh K."/>
        </authorList>
    </citation>
    <scope>NUCLEOTIDE SEQUENCE [LARGE SCALE GENOMIC DNA]</scope>
</reference>
<dbReference type="SMART" id="SM00046">
    <property type="entry name" value="DAGKc"/>
    <property type="match status" value="1"/>
</dbReference>
<comment type="catalytic activity">
    <reaction evidence="29">
        <text>1-hexadecanoyl-2-(9Z-octadecenoyl)-sn-glycerol + ATP = 1-hexadecanoyl-2-(9Z-octadecenoyl)-sn-glycero-3-phosphate + ADP + H(+)</text>
        <dbReference type="Rhea" id="RHEA:43416"/>
        <dbReference type="ChEBI" id="CHEBI:15378"/>
        <dbReference type="ChEBI" id="CHEBI:30616"/>
        <dbReference type="ChEBI" id="CHEBI:64839"/>
        <dbReference type="ChEBI" id="CHEBI:75466"/>
        <dbReference type="ChEBI" id="CHEBI:456216"/>
    </reaction>
    <physiologicalReaction direction="left-to-right" evidence="29">
        <dbReference type="Rhea" id="RHEA:43417"/>
    </physiologicalReaction>
</comment>
<evidence type="ECO:0000256" key="6">
    <source>
        <dbReference type="ARBA" id="ARBA00009280"/>
    </source>
</evidence>
<evidence type="ECO:0000256" key="37">
    <source>
        <dbReference type="ARBA" id="ARBA00050897"/>
    </source>
</evidence>
<comment type="catalytic activity">
    <reaction evidence="33">
        <text>a 1-O-alkyl-sn-glycerol + ATP = a 1-O-alkyl-sn-glycero-3-phosphate + ADP + H(+)</text>
        <dbReference type="Rhea" id="RHEA:16937"/>
        <dbReference type="ChEBI" id="CHEBI:15378"/>
        <dbReference type="ChEBI" id="CHEBI:15850"/>
        <dbReference type="ChEBI" id="CHEBI:30616"/>
        <dbReference type="ChEBI" id="CHEBI:58014"/>
        <dbReference type="ChEBI" id="CHEBI:456216"/>
        <dbReference type="EC" id="2.7.1.93"/>
    </reaction>
    <physiologicalReaction direction="left-to-right" evidence="33">
        <dbReference type="Rhea" id="RHEA:16938"/>
    </physiologicalReaction>
</comment>
<evidence type="ECO:0000256" key="41">
    <source>
        <dbReference type="ARBA" id="ARBA00060536"/>
    </source>
</evidence>
<keyword evidence="8" id="KW-0963">Cytoplasm</keyword>
<evidence type="ECO:0000256" key="26">
    <source>
        <dbReference type="ARBA" id="ARBA00023411"/>
    </source>
</evidence>
<dbReference type="Ensembl" id="ENSONIT00000053946.1">
    <property type="protein sequence ID" value="ENSONIP00000035604.1"/>
    <property type="gene ID" value="ENSONIG00000003759.2"/>
</dbReference>
<feature type="compositionally biased region" description="Polar residues" evidence="44">
    <location>
        <begin position="1062"/>
        <end position="1076"/>
    </location>
</feature>
<evidence type="ECO:0000256" key="15">
    <source>
        <dbReference type="ARBA" id="ARBA00022777"/>
    </source>
</evidence>
<evidence type="ECO:0000256" key="25">
    <source>
        <dbReference type="ARBA" id="ARBA00023400"/>
    </source>
</evidence>
<dbReference type="Pfam" id="PF12796">
    <property type="entry name" value="Ank_2"/>
    <property type="match status" value="1"/>
</dbReference>
<feature type="region of interest" description="Disordered" evidence="44">
    <location>
        <begin position="1051"/>
        <end position="1114"/>
    </location>
</feature>
<dbReference type="InterPro" id="IPR002110">
    <property type="entry name" value="Ankyrin_rpt"/>
</dbReference>
<reference evidence="46" key="2">
    <citation type="submission" date="2025-08" db="UniProtKB">
        <authorList>
            <consortium name="Ensembl"/>
        </authorList>
    </citation>
    <scope>IDENTIFICATION</scope>
</reference>
<feature type="compositionally biased region" description="Basic and acidic residues" evidence="44">
    <location>
        <begin position="1141"/>
        <end position="1159"/>
    </location>
</feature>
<dbReference type="GeneTree" id="ENSGT00940000156152"/>
<evidence type="ECO:0000256" key="28">
    <source>
        <dbReference type="ARBA" id="ARBA00034624"/>
    </source>
</evidence>
<dbReference type="SUPFAM" id="SSF48403">
    <property type="entry name" value="Ankyrin repeat"/>
    <property type="match status" value="1"/>
</dbReference>
<dbReference type="InterPro" id="IPR002219">
    <property type="entry name" value="PKC_DAG/PE"/>
</dbReference>
<dbReference type="EC" id="2.7.1.107" evidence="43"/>
<dbReference type="Pfam" id="PF00130">
    <property type="entry name" value="C1_1"/>
    <property type="match status" value="1"/>
</dbReference>
<keyword evidence="18 42" id="KW-0040">ANK repeat</keyword>
<evidence type="ECO:0000256" key="20">
    <source>
        <dbReference type="ARBA" id="ARBA00023136"/>
    </source>
</evidence>
<evidence type="ECO:0000256" key="1">
    <source>
        <dbReference type="ARBA" id="ARBA00004123"/>
    </source>
</evidence>
<keyword evidence="14" id="KW-0863">Zinc-finger</keyword>
<evidence type="ECO:0000256" key="24">
    <source>
        <dbReference type="ARBA" id="ARBA00023395"/>
    </source>
</evidence>
<comment type="similarity">
    <text evidence="6 43">Belongs to the eukaryotic diacylglycerol kinase family.</text>
</comment>
<sequence>MDLFFQRHFGRRQKRQKHFAAVRHKCPSVQASKARRRSSVGLPSVALVQSRRSSVGLPLVCHDQRRRPSVGLLVASGQKRQSIIELGLTNASEGPGRGTETAEGATKKGRHRPCCSVSCARRSKVKSIEPHLLGSSMLLASVVQMGTGLKKEEEDEEDLDVSPCSCSESGEEEESDKEADEESFTLAAHRHLTQAVVTENIKARPLLWPPRCLRRNSSHLLPADSVFQDNKAGFGVYGRYNPLESSHSTANLTNAMSTSVTSPSLGQLAPAGLSFDVGAAAADATSSGSMLHKSCFSPLDGPQQSIYYDPYQDTWDNFLSKAIAKSGLHHLPCQPSTSSLTRTDPEANISSTVDWTEVAVYGDHIWFETNVSGDYCYVGEQHCIARLLQKSVSRRKCAACKIVAHTVCIEQLEKFPGSKAILMDATLPLSDPSFRINFRCKPSFRESGSRNIREPIVVRHHWVHRRRQEGKCRQCGKGFQQKFAFHSKEIVAISCSWCKQAYHNKVSCFMLQQIEEACPMGAHAALIVPPTWIIRVKRHQSSMKSSKKKKRTSFKRKSSKKEEGRQWRPFIIRPIPSPLMKPLLVFVNPKSGGNQGTKILQSFMWYLNPRQVFDLSQGGPKEGLELYRKVHNLRILACGGDGTVGWILSCLDELALTPQPPVAVLPLGTGNDLARTLNWGGGYTDEPLSKILSHVEEGTVVQLDRWNLLVEPNHSAGAEPDEQQTDKLPLDVFNNYFSLGFDAHVTLEFHESREANPEKFNSRFRNKMFYAGTAFSDFLMGSSKDLSKHIKVVCDGTDLTSKVQDLKLQCLVFLNIPRYCAGTTPWGNPSEHHDFEPQRHDDGYIEVIGFTMTSLATLQVGGHGERLNQCREVILTTTKPLPVQVDGEPCRLAPSVIHISLRNQANMVQKTKRRTSIPHLNDQQPVPERLRIRVSRISMADYEALHYDKDKLRQASIPLGLIVVPGDSDLETCREHIQRLQEEEAAKPKNLCSQRLSPKWCFLDSTTADRFYRIDRAQEHLNYVSEISQEEIFILDPELVVMTTVGTSPSAMADLVNPTPSPVNSRDNTSSQSSTDVLVYTAASSCDSPSSSVPSSSPRQHMNSDSTEADVLTHNKEPVTSKLSRAGCIHRSNITAADTNQRQRWEKSQKMSETEKEREKEMLMDCVKNKDLKKLQELHLKGADLTVLDQSGWSLLHHAVSAGSKDMVRYILDNAPSELIDVTEKLHGETVLHQAASLCHRTICHYLVEAGASLMKTDLLGDTPKNRAEKAHDAELAAYLENRQHYQMIQREDQETAV</sequence>
<evidence type="ECO:0000256" key="32">
    <source>
        <dbReference type="ARBA" id="ARBA00034647"/>
    </source>
</evidence>
<evidence type="ECO:0000256" key="4">
    <source>
        <dbReference type="ARBA" id="ARBA00004514"/>
    </source>
</evidence>
<evidence type="ECO:0000256" key="30">
    <source>
        <dbReference type="ARBA" id="ARBA00034638"/>
    </source>
</evidence>
<evidence type="ECO:0000256" key="9">
    <source>
        <dbReference type="ARBA" id="ARBA00022553"/>
    </source>
</evidence>
<accession>A0A669BM09</accession>
<dbReference type="GO" id="GO:0046486">
    <property type="term" value="P:glycerolipid metabolic process"/>
    <property type="evidence" value="ECO:0007669"/>
    <property type="project" value="UniProtKB-UniPathway"/>
</dbReference>
<evidence type="ECO:0000256" key="14">
    <source>
        <dbReference type="ARBA" id="ARBA00022771"/>
    </source>
</evidence>
<feature type="repeat" description="ANK" evidence="42">
    <location>
        <begin position="1227"/>
        <end position="1259"/>
    </location>
</feature>
<comment type="catalytic activity">
    <reaction evidence="27">
        <text>1-O-hexadecyl-sn-glycerol + ATP = 1-O-hexadecyl-sn-glycero-3-phosphate + ADP + H(+)</text>
        <dbReference type="Rhea" id="RHEA:41672"/>
        <dbReference type="ChEBI" id="CHEBI:15378"/>
        <dbReference type="ChEBI" id="CHEBI:30616"/>
        <dbReference type="ChEBI" id="CHEBI:34115"/>
        <dbReference type="ChEBI" id="CHEBI:77580"/>
        <dbReference type="ChEBI" id="CHEBI:456216"/>
    </reaction>
    <physiologicalReaction direction="left-to-right" evidence="27">
        <dbReference type="Rhea" id="RHEA:41673"/>
    </physiologicalReaction>
</comment>
<keyword evidence="47" id="KW-1185">Reference proteome</keyword>
<evidence type="ECO:0000256" key="17">
    <source>
        <dbReference type="ARBA" id="ARBA00022840"/>
    </source>
</evidence>
<proteinExistence type="inferred from homology"/>
<keyword evidence="17 43" id="KW-0067">ATP-binding</keyword>
<comment type="catalytic activity">
    <reaction evidence="25">
        <text>1-octadecanoyl-2-(5Z,8Z,11Z,14Z-eicosatetraenoyl)-sn-glycerol + ATP = 1-octadecanoyl-2-(5Z,8Z,11Z,14Z-eicosatetraenoyl)-sn-glycero-3-phosphate + ADP + H(+)</text>
        <dbReference type="Rhea" id="RHEA:40323"/>
        <dbReference type="ChEBI" id="CHEBI:15378"/>
        <dbReference type="ChEBI" id="CHEBI:30616"/>
        <dbReference type="ChEBI" id="CHEBI:75728"/>
        <dbReference type="ChEBI" id="CHEBI:77091"/>
        <dbReference type="ChEBI" id="CHEBI:456216"/>
    </reaction>
    <physiologicalReaction direction="left-to-right" evidence="25">
        <dbReference type="Rhea" id="RHEA:40324"/>
    </physiologicalReaction>
</comment>
<dbReference type="CDD" id="cd20895">
    <property type="entry name" value="C1_DGKzeta_rpt2"/>
    <property type="match status" value="1"/>
</dbReference>
<dbReference type="PANTHER" id="PTHR11255">
    <property type="entry name" value="DIACYLGLYCEROL KINASE"/>
    <property type="match status" value="1"/>
</dbReference>
<evidence type="ECO:0000256" key="8">
    <source>
        <dbReference type="ARBA" id="ARBA00022490"/>
    </source>
</evidence>
<dbReference type="FunFam" id="3.40.50.10330:FF:000002">
    <property type="entry name" value="Diacylglycerol kinase"/>
    <property type="match status" value="1"/>
</dbReference>
<comment type="catalytic activity">
    <reaction evidence="38">
        <text>1-octadecanoyl-2-(9Z-octadecenoyl)-sn-glycerol + ATP = 1-octadecanoyl-2-(9Z-octadecenoyl)-sn-glycero-3-phosphate + ADP + H(+)</text>
        <dbReference type="Rhea" id="RHEA:43424"/>
        <dbReference type="ChEBI" id="CHEBI:15378"/>
        <dbReference type="ChEBI" id="CHEBI:30616"/>
        <dbReference type="ChEBI" id="CHEBI:74560"/>
        <dbReference type="ChEBI" id="CHEBI:75468"/>
        <dbReference type="ChEBI" id="CHEBI:456216"/>
    </reaction>
    <physiologicalReaction direction="left-to-right" evidence="38">
        <dbReference type="Rhea" id="RHEA:43425"/>
    </physiologicalReaction>
</comment>
<comment type="catalytic activity">
    <reaction evidence="28">
        <text>1-O-hexadecyl-2-(5Z,8Z,11Z,14Z-eicosatetraenoyl)-sn-glycerol + ATP = 1-O-hexadecyl-2-(5Z,8Z,11Z,14Z-eicosatetraenoyl)-sn-glycero-3-phosphate + ADP + H(+)</text>
        <dbReference type="Rhea" id="RHEA:40403"/>
        <dbReference type="ChEBI" id="CHEBI:15378"/>
        <dbReference type="ChEBI" id="CHEBI:30616"/>
        <dbReference type="ChEBI" id="CHEBI:77184"/>
        <dbReference type="ChEBI" id="CHEBI:77186"/>
        <dbReference type="ChEBI" id="CHEBI:456216"/>
    </reaction>
    <physiologicalReaction direction="left-to-right" evidence="28">
        <dbReference type="Rhea" id="RHEA:40404"/>
    </physiologicalReaction>
</comment>
<evidence type="ECO:0000256" key="21">
    <source>
        <dbReference type="ARBA" id="ARBA00023242"/>
    </source>
</evidence>
<evidence type="ECO:0000256" key="33">
    <source>
        <dbReference type="ARBA" id="ARBA00049500"/>
    </source>
</evidence>
<dbReference type="GO" id="GO:0007200">
    <property type="term" value="P:phospholipase C-activating G protein-coupled receptor signaling pathway"/>
    <property type="evidence" value="ECO:0007669"/>
    <property type="project" value="InterPro"/>
</dbReference>
<dbReference type="InterPro" id="IPR000756">
    <property type="entry name" value="Diacylglycerol_kin_accessory"/>
</dbReference>
<keyword evidence="19" id="KW-0443">Lipid metabolism</keyword>
<evidence type="ECO:0000256" key="10">
    <source>
        <dbReference type="ARBA" id="ARBA00022679"/>
    </source>
</evidence>
<feature type="compositionally biased region" description="Low complexity" evidence="44">
    <location>
        <begin position="1084"/>
        <end position="1098"/>
    </location>
</feature>
<keyword evidence="21" id="KW-0539">Nucleus</keyword>
<evidence type="ECO:0000259" key="45">
    <source>
        <dbReference type="PROSITE" id="PS50146"/>
    </source>
</evidence>
<dbReference type="PROSITE" id="PS50297">
    <property type="entry name" value="ANK_REP_REGION"/>
    <property type="match status" value="1"/>
</dbReference>
<evidence type="ECO:0000256" key="3">
    <source>
        <dbReference type="ARBA" id="ARBA00004510"/>
    </source>
</evidence>
<dbReference type="InterPro" id="IPR017438">
    <property type="entry name" value="ATP-NAD_kinase_N"/>
</dbReference>
<comment type="catalytic activity">
    <reaction evidence="31">
        <text>1-O-alkyl-2-acyl-sn-glycerol + ATP = 1-O-alkyl-2-acyl-sn-glycero-3-phosphate + ADP + H(+)</text>
        <dbReference type="Rhea" id="RHEA:44072"/>
        <dbReference type="ChEBI" id="CHEBI:15378"/>
        <dbReference type="ChEBI" id="CHEBI:30616"/>
        <dbReference type="ChEBI" id="CHEBI:52595"/>
        <dbReference type="ChEBI" id="CHEBI:73332"/>
        <dbReference type="ChEBI" id="CHEBI:456216"/>
    </reaction>
    <physiologicalReaction direction="left-to-right" evidence="31">
        <dbReference type="Rhea" id="RHEA:44073"/>
    </physiologicalReaction>
</comment>
<evidence type="ECO:0000256" key="18">
    <source>
        <dbReference type="ARBA" id="ARBA00023043"/>
    </source>
</evidence>
<feature type="compositionally biased region" description="Acidic residues" evidence="44">
    <location>
        <begin position="169"/>
        <end position="182"/>
    </location>
</feature>
<evidence type="ECO:0000256" key="22">
    <source>
        <dbReference type="ARBA" id="ARBA00023273"/>
    </source>
</evidence>
<dbReference type="InterPro" id="IPR037607">
    <property type="entry name" value="DGK"/>
</dbReference>
<dbReference type="FunFam" id="2.60.200.40:FF:000002">
    <property type="entry name" value="Diacylglycerol kinase"/>
    <property type="match status" value="1"/>
</dbReference>
<evidence type="ECO:0000256" key="31">
    <source>
        <dbReference type="ARBA" id="ARBA00034642"/>
    </source>
</evidence>
<dbReference type="GO" id="GO:0005886">
    <property type="term" value="C:plasma membrane"/>
    <property type="evidence" value="ECO:0007669"/>
    <property type="project" value="UniProtKB-SubCell"/>
</dbReference>
<feature type="region of interest" description="Disordered" evidence="44">
    <location>
        <begin position="148"/>
        <end position="182"/>
    </location>
</feature>
<evidence type="ECO:0000313" key="47">
    <source>
        <dbReference type="Proteomes" id="UP000005207"/>
    </source>
</evidence>
<dbReference type="InterPro" id="IPR047484">
    <property type="entry name" value="C1_DGKzeta_rpt2"/>
</dbReference>
<keyword evidence="7" id="KW-1003">Cell membrane</keyword>
<protein>
    <recommendedName>
        <fullName evidence="43">Diacylglycerol kinase</fullName>
        <shortName evidence="43">DAG kinase</shortName>
        <ecNumber evidence="43">2.7.1.107</ecNumber>
    </recommendedName>
</protein>
<comment type="catalytic activity">
    <reaction evidence="36">
        <text>1-octadecanoyl-2-(4Z,7Z,10Z,13Z,16Z,19Z-docosahexaenoyl)-sn-glycerol + ATP = 1-octadecanoyl-2-(4Z,7Z,10Z,13Z,16Z,19Z-docosahexaenoyl)-sn-glycero-3-phosphate + ADP + H(+)</text>
        <dbReference type="Rhea" id="RHEA:40359"/>
        <dbReference type="ChEBI" id="CHEBI:15378"/>
        <dbReference type="ChEBI" id="CHEBI:30616"/>
        <dbReference type="ChEBI" id="CHEBI:77129"/>
        <dbReference type="ChEBI" id="CHEBI:77130"/>
        <dbReference type="ChEBI" id="CHEBI:456216"/>
    </reaction>
    <physiologicalReaction direction="left-to-right" evidence="36">
        <dbReference type="Rhea" id="RHEA:40360"/>
    </physiologicalReaction>
</comment>
<dbReference type="Gene3D" id="2.60.200.40">
    <property type="match status" value="1"/>
</dbReference>
<keyword evidence="13 43" id="KW-0547">Nucleotide-binding</keyword>
<comment type="pathway">
    <text evidence="41">Glycerolipid metabolism.</text>
</comment>
<keyword evidence="16" id="KW-0862">Zinc</keyword>
<evidence type="ECO:0000256" key="11">
    <source>
        <dbReference type="ARBA" id="ARBA00022723"/>
    </source>
</evidence>
<evidence type="ECO:0000256" key="23">
    <source>
        <dbReference type="ARBA" id="ARBA00023371"/>
    </source>
</evidence>
<evidence type="ECO:0000256" key="42">
    <source>
        <dbReference type="PROSITE-ProRule" id="PRU00023"/>
    </source>
</evidence>
<dbReference type="GO" id="GO:0005829">
    <property type="term" value="C:cytosol"/>
    <property type="evidence" value="ECO:0007669"/>
    <property type="project" value="UniProtKB-SubCell"/>
</dbReference>
<evidence type="ECO:0000256" key="19">
    <source>
        <dbReference type="ARBA" id="ARBA00023098"/>
    </source>
</evidence>
<evidence type="ECO:0000256" key="39">
    <source>
        <dbReference type="ARBA" id="ARBA00051332"/>
    </source>
</evidence>
<evidence type="ECO:0000256" key="36">
    <source>
        <dbReference type="ARBA" id="ARBA00050789"/>
    </source>
</evidence>
<keyword evidence="9" id="KW-0597">Phosphoprotein</keyword>
<comment type="catalytic activity">
    <reaction evidence="23">
        <text>1,2-di-(9Z-octadecenoyl)-sn-glycerol + ATP = 1,2-di-(9Z-octadecenoyl)-sn-glycero-3-phosphate + ADP + H(+)</text>
        <dbReference type="Rhea" id="RHEA:40327"/>
        <dbReference type="ChEBI" id="CHEBI:15378"/>
        <dbReference type="ChEBI" id="CHEBI:30616"/>
        <dbReference type="ChEBI" id="CHEBI:52333"/>
        <dbReference type="ChEBI" id="CHEBI:74546"/>
        <dbReference type="ChEBI" id="CHEBI:456216"/>
    </reaction>
    <physiologicalReaction direction="left-to-right" evidence="23">
        <dbReference type="Rhea" id="RHEA:40328"/>
    </physiologicalReaction>
</comment>
<evidence type="ECO:0000313" key="46">
    <source>
        <dbReference type="Ensembl" id="ENSONIP00000035604.1"/>
    </source>
</evidence>
<dbReference type="InterPro" id="IPR056383">
    <property type="entry name" value="DGKI-like_dom"/>
</dbReference>
<evidence type="ECO:0000256" key="7">
    <source>
        <dbReference type="ARBA" id="ARBA00022475"/>
    </source>
</evidence>
<dbReference type="Gene3D" id="1.25.40.20">
    <property type="entry name" value="Ankyrin repeat-containing domain"/>
    <property type="match status" value="1"/>
</dbReference>
<dbReference type="InterPro" id="IPR016064">
    <property type="entry name" value="NAD/diacylglycerol_kinase_sf"/>
</dbReference>
<evidence type="ECO:0000256" key="43">
    <source>
        <dbReference type="RuleBase" id="RU361128"/>
    </source>
</evidence>
<evidence type="ECO:0000256" key="13">
    <source>
        <dbReference type="ARBA" id="ARBA00022741"/>
    </source>
</evidence>
<evidence type="ECO:0000256" key="2">
    <source>
        <dbReference type="ARBA" id="ARBA00004236"/>
    </source>
</evidence>
<dbReference type="SMART" id="SM00109">
    <property type="entry name" value="C1"/>
    <property type="match status" value="2"/>
</dbReference>
<dbReference type="SMART" id="SM00248">
    <property type="entry name" value="ANK"/>
    <property type="match status" value="3"/>
</dbReference>
<evidence type="ECO:0000256" key="16">
    <source>
        <dbReference type="ARBA" id="ARBA00022833"/>
    </source>
</evidence>
<comment type="catalytic activity">
    <reaction evidence="39">
        <text>1,2-ditetradecanoyl-sn-glycerol + ATP = 1,2-ditetradecanoyl-sn-glycero-3-phosphate + ADP + H(+)</text>
        <dbReference type="Rhea" id="RHEA:43444"/>
        <dbReference type="ChEBI" id="CHEBI:15378"/>
        <dbReference type="ChEBI" id="CHEBI:30616"/>
        <dbReference type="ChEBI" id="CHEBI:80651"/>
        <dbReference type="ChEBI" id="CHEBI:83550"/>
        <dbReference type="ChEBI" id="CHEBI:456216"/>
    </reaction>
    <physiologicalReaction direction="left-to-right" evidence="39">
        <dbReference type="Rhea" id="RHEA:43445"/>
    </physiologicalReaction>
</comment>
<evidence type="ECO:0000256" key="5">
    <source>
        <dbReference type="ARBA" id="ARBA00005175"/>
    </source>
</evidence>
<comment type="catalytic activity">
    <reaction evidence="24">
        <text>1,2-didecanoyl-sn-glycerol + ATP = 1,2-didecanoyl-sn-glycero-3-phosphate + ADP + H(+)</text>
        <dbReference type="Rhea" id="RHEA:43428"/>
        <dbReference type="ChEBI" id="CHEBI:15378"/>
        <dbReference type="ChEBI" id="CHEBI:18155"/>
        <dbReference type="ChEBI" id="CHEBI:30616"/>
        <dbReference type="ChEBI" id="CHEBI:78227"/>
        <dbReference type="ChEBI" id="CHEBI:456216"/>
    </reaction>
    <physiologicalReaction direction="left-to-right" evidence="24">
        <dbReference type="Rhea" id="RHEA:43429"/>
    </physiologicalReaction>
</comment>
<dbReference type="GO" id="GO:0030027">
    <property type="term" value="C:lamellipodium"/>
    <property type="evidence" value="ECO:0007669"/>
    <property type="project" value="UniProtKB-SubCell"/>
</dbReference>
<feature type="compositionally biased region" description="Basic residues" evidence="44">
    <location>
        <begin position="538"/>
        <end position="559"/>
    </location>
</feature>
<dbReference type="PROSITE" id="PS50146">
    <property type="entry name" value="DAGK"/>
    <property type="match status" value="1"/>
</dbReference>
<dbReference type="Gene3D" id="3.40.50.10330">
    <property type="entry name" value="Probable inorganic polyphosphate/atp-NAD kinase, domain 1"/>
    <property type="match status" value="1"/>
</dbReference>
<keyword evidence="12" id="KW-0677">Repeat</keyword>
<comment type="pathway">
    <text evidence="5">Lipid metabolism; glycerolipid metabolism.</text>
</comment>
<dbReference type="Proteomes" id="UP000005207">
    <property type="component" value="Linkage group LG23"/>
</dbReference>
<evidence type="ECO:0000256" key="38">
    <source>
        <dbReference type="ARBA" id="ARBA00051008"/>
    </source>
</evidence>
<keyword evidence="22" id="KW-0966">Cell projection</keyword>
<dbReference type="SMART" id="SM00045">
    <property type="entry name" value="DAGKa"/>
    <property type="match status" value="1"/>
</dbReference>
<feature type="region of interest" description="Disordered" evidence="44">
    <location>
        <begin position="538"/>
        <end position="564"/>
    </location>
</feature>
<evidence type="ECO:0000256" key="12">
    <source>
        <dbReference type="ARBA" id="ARBA00022737"/>
    </source>
</evidence>
<comment type="subcellular location">
    <subcellularLocation>
        <location evidence="2">Cell membrane</location>
    </subcellularLocation>
    <subcellularLocation>
        <location evidence="3">Cell projection</location>
        <location evidence="3">Lamellipodium</location>
    </subcellularLocation>
    <subcellularLocation>
        <location evidence="4">Cytoplasm</location>
        <location evidence="4">Cytosol</location>
    </subcellularLocation>
    <subcellularLocation>
        <location evidence="1">Nucleus</location>
    </subcellularLocation>
</comment>
<comment type="catalytic activity">
    <reaction evidence="37">
        <text>1-hexadecanoyl-2-(5Z,8Z,11Z,14Z-eicosatetraenoyl)-sn-glycerol + ATP = 1-hexadecanoyl-2-(5Z,8Z,11Z,14Z-eicosatetraenoyl)-sn-glycero-3-phosphate + ADP + H(+)</text>
        <dbReference type="Rhea" id="RHEA:40335"/>
        <dbReference type="ChEBI" id="CHEBI:15378"/>
        <dbReference type="ChEBI" id="CHEBI:30616"/>
        <dbReference type="ChEBI" id="CHEBI:72864"/>
        <dbReference type="ChEBI" id="CHEBI:77096"/>
        <dbReference type="ChEBI" id="CHEBI:456216"/>
    </reaction>
    <physiologicalReaction direction="left-to-right" evidence="37">
        <dbReference type="Rhea" id="RHEA:40336"/>
    </physiologicalReaction>
</comment>
<dbReference type="SUPFAM" id="SSF111331">
    <property type="entry name" value="NAD kinase/diacylglycerol kinase-like"/>
    <property type="match status" value="1"/>
</dbReference>
<evidence type="ECO:0000256" key="44">
    <source>
        <dbReference type="SAM" id="MobiDB-lite"/>
    </source>
</evidence>
<keyword evidence="15 43" id="KW-0418">Kinase</keyword>
<organism evidence="46 47">
    <name type="scientific">Oreochromis niloticus</name>
    <name type="common">Nile tilapia</name>
    <name type="synonym">Tilapia nilotica</name>
    <dbReference type="NCBI Taxonomy" id="8128"/>
    <lineage>
        <taxon>Eukaryota</taxon>
        <taxon>Metazoa</taxon>
        <taxon>Chordata</taxon>
        <taxon>Craniata</taxon>
        <taxon>Vertebrata</taxon>
        <taxon>Euteleostomi</taxon>
        <taxon>Actinopterygii</taxon>
        <taxon>Neopterygii</taxon>
        <taxon>Teleostei</taxon>
        <taxon>Neoteleostei</taxon>
        <taxon>Acanthomorphata</taxon>
        <taxon>Ovalentaria</taxon>
        <taxon>Cichlomorphae</taxon>
        <taxon>Cichliformes</taxon>
        <taxon>Cichlidae</taxon>
        <taxon>African cichlids</taxon>
        <taxon>Pseudocrenilabrinae</taxon>
        <taxon>Oreochromini</taxon>
        <taxon>Oreochromis</taxon>
    </lineage>
</organism>
<dbReference type="Pfam" id="PF00609">
    <property type="entry name" value="DAGK_acc"/>
    <property type="match status" value="1"/>
</dbReference>
<dbReference type="UniPathway" id="UPA00230"/>
<dbReference type="FunFam" id="1.25.40.20:FF:000034">
    <property type="entry name" value="Diacylglycerol kinase"/>
    <property type="match status" value="1"/>
</dbReference>
<dbReference type="Pfam" id="PF23578">
    <property type="entry name" value="DGKI"/>
    <property type="match status" value="1"/>
</dbReference>
<dbReference type="GO" id="GO:0098978">
    <property type="term" value="C:glutamatergic synapse"/>
    <property type="evidence" value="ECO:0007669"/>
    <property type="project" value="TreeGrafter"/>
</dbReference>
<dbReference type="InterPro" id="IPR001206">
    <property type="entry name" value="Diacylglycerol_kinase_cat_dom"/>
</dbReference>
<comment type="catalytic activity">
    <reaction evidence="35">
        <text>1,2-di-(5Z,8Z,11Z,14Z)-eicosatetraenoyl-sn-glycerol + ATP = 1,2-di-(5Z,8Z,11Z,14Z)-eicosatetraenoyl-sn-glycero-3-phosphate + ADP + H(+)</text>
        <dbReference type="Rhea" id="RHEA:40351"/>
        <dbReference type="ChEBI" id="CHEBI:15378"/>
        <dbReference type="ChEBI" id="CHEBI:30616"/>
        <dbReference type="ChEBI" id="CHEBI:77125"/>
        <dbReference type="ChEBI" id="CHEBI:77126"/>
        <dbReference type="ChEBI" id="CHEBI:456216"/>
    </reaction>
    <physiologicalReaction direction="left-to-right" evidence="35">
        <dbReference type="Rhea" id="RHEA:40352"/>
    </physiologicalReaction>
</comment>
<evidence type="ECO:0000256" key="35">
    <source>
        <dbReference type="ARBA" id="ARBA00050690"/>
    </source>
</evidence>
<feature type="region of interest" description="Disordered" evidence="44">
    <location>
        <begin position="1138"/>
        <end position="1159"/>
    </location>
</feature>
<comment type="catalytic activity">
    <reaction evidence="40">
        <text>1-eicosanoyl-2-(5Z,8Z,11Z,14Z)-eicosatetraenoyl-sn-glycerol + ATP = 1-eicosanoyl-2-(5Z,8Z,11Z,14Z)-eicosatetraenoyl-sn-glycero-3-phosphate + ADP + H(+)</text>
        <dbReference type="Rhea" id="RHEA:40331"/>
        <dbReference type="ChEBI" id="CHEBI:15378"/>
        <dbReference type="ChEBI" id="CHEBI:30616"/>
        <dbReference type="ChEBI" id="CHEBI:77094"/>
        <dbReference type="ChEBI" id="CHEBI:87223"/>
        <dbReference type="ChEBI" id="CHEBI:456216"/>
    </reaction>
    <physiologicalReaction direction="left-to-right" evidence="40">
        <dbReference type="Rhea" id="RHEA:40332"/>
    </physiologicalReaction>
</comment>
<dbReference type="PANTHER" id="PTHR11255:SF43">
    <property type="entry name" value="DIACYLGLYCEROL KINASE ZETA"/>
    <property type="match status" value="1"/>
</dbReference>
<dbReference type="GO" id="GO:0008270">
    <property type="term" value="F:zinc ion binding"/>
    <property type="evidence" value="ECO:0007669"/>
    <property type="project" value="UniProtKB-KW"/>
</dbReference>
<dbReference type="InterPro" id="IPR036770">
    <property type="entry name" value="Ankyrin_rpt-contain_sf"/>
</dbReference>
<dbReference type="GO" id="GO:0004143">
    <property type="term" value="F:ATP-dependent diacylglycerol kinase activity"/>
    <property type="evidence" value="ECO:0007669"/>
    <property type="project" value="UniProtKB-EC"/>
</dbReference>
<evidence type="ECO:0000256" key="27">
    <source>
        <dbReference type="ARBA" id="ARBA00034614"/>
    </source>
</evidence>
<evidence type="ECO:0000256" key="29">
    <source>
        <dbReference type="ARBA" id="ARBA00034636"/>
    </source>
</evidence>
<keyword evidence="10 43" id="KW-0808">Transferase</keyword>
<evidence type="ECO:0000256" key="40">
    <source>
        <dbReference type="ARBA" id="ARBA00051725"/>
    </source>
</evidence>
<dbReference type="InParanoid" id="A0A669BM09"/>
<comment type="catalytic activity">
    <reaction evidence="30">
        <text>1-O-hexadecyl-2-(9Z-octadecenoyl)-sn-glycerol + ATP = 1-O-hexadecyl-2-(9Z-octadecenoyl)-sn-glycero-3-phosphate + ADP + H(+)</text>
        <dbReference type="Rhea" id="RHEA:40407"/>
        <dbReference type="ChEBI" id="CHEBI:15378"/>
        <dbReference type="ChEBI" id="CHEBI:30616"/>
        <dbReference type="ChEBI" id="CHEBI:77185"/>
        <dbReference type="ChEBI" id="CHEBI:77187"/>
        <dbReference type="ChEBI" id="CHEBI:456216"/>
    </reaction>
    <physiologicalReaction direction="left-to-right" evidence="30">
        <dbReference type="Rhea" id="RHEA:40408"/>
    </physiologicalReaction>
</comment>
<dbReference type="Pfam" id="PF00781">
    <property type="entry name" value="DAGK_cat"/>
    <property type="match status" value="1"/>
</dbReference>
<dbReference type="GO" id="GO:0005524">
    <property type="term" value="F:ATP binding"/>
    <property type="evidence" value="ECO:0007669"/>
    <property type="project" value="UniProtKB-KW"/>
</dbReference>
<comment type="catalytic activity">
    <reaction evidence="32">
        <text>1-O-hexadecyl-2-acetyl-sn-glycerol + ATP = 1-O-hexadecyl-2-acetyl-sn-glycero-3-phosphate + ADP + H(+)</text>
        <dbReference type="Rhea" id="RHEA:41676"/>
        <dbReference type="ChEBI" id="CHEBI:15378"/>
        <dbReference type="ChEBI" id="CHEBI:30616"/>
        <dbReference type="ChEBI" id="CHEBI:75936"/>
        <dbReference type="ChEBI" id="CHEBI:78385"/>
        <dbReference type="ChEBI" id="CHEBI:456216"/>
    </reaction>
    <physiologicalReaction direction="left-to-right" evidence="32">
        <dbReference type="Rhea" id="RHEA:41677"/>
    </physiologicalReaction>
</comment>
<dbReference type="GO" id="GO:0005634">
    <property type="term" value="C:nucleus"/>
    <property type="evidence" value="ECO:0007669"/>
    <property type="project" value="UniProtKB-SubCell"/>
</dbReference>
<dbReference type="PROSITE" id="PS50088">
    <property type="entry name" value="ANK_REPEAT"/>
    <property type="match status" value="1"/>
</dbReference>
<comment type="catalytic activity">
    <reaction evidence="26">
        <text>a 1,2-diacyl-sn-glycerol + ATP = a 1,2-diacyl-sn-glycero-3-phosphate + ADP + H(+)</text>
        <dbReference type="Rhea" id="RHEA:10272"/>
        <dbReference type="ChEBI" id="CHEBI:15378"/>
        <dbReference type="ChEBI" id="CHEBI:17815"/>
        <dbReference type="ChEBI" id="CHEBI:30616"/>
        <dbReference type="ChEBI" id="CHEBI:58608"/>
        <dbReference type="ChEBI" id="CHEBI:456216"/>
        <dbReference type="EC" id="2.7.1.107"/>
    </reaction>
    <physiologicalReaction direction="left-to-right" evidence="26">
        <dbReference type="Rhea" id="RHEA:10273"/>
    </physiologicalReaction>
</comment>
<keyword evidence="11" id="KW-0479">Metal-binding</keyword>